<proteinExistence type="predicted"/>
<evidence type="ECO:0000256" key="1">
    <source>
        <dbReference type="SAM" id="SignalP"/>
    </source>
</evidence>
<dbReference type="SUPFAM" id="SSF53850">
    <property type="entry name" value="Periplasmic binding protein-like II"/>
    <property type="match status" value="1"/>
</dbReference>
<reference evidence="3 4" key="2">
    <citation type="journal article" date="2012" name="Int. J. Syst. Evol. Microbiol.">
        <title>Magnetococcus marinus gen. nov., sp. nov., a marine, magnetotactic bacterium that represents a novel lineage (Magnetococcaceae fam. nov.; Magnetococcales ord. nov.) at the base of the Alphaproteobacteria.</title>
        <authorList>
            <person name="Bazylinski D.A."/>
            <person name="Williams T.J."/>
            <person name="Lefevre C.T."/>
            <person name="Berg R.J."/>
            <person name="Zhang C.L."/>
            <person name="Bowser S.S."/>
            <person name="Dean A.J."/>
            <person name="Beveridge T.J."/>
        </authorList>
    </citation>
    <scope>NUCLEOTIDE SEQUENCE [LARGE SCALE GENOMIC DNA]</scope>
    <source>
        <strain evidence="4">ATCC BAA-1437 / JCM 17883 / MC-1</strain>
    </source>
</reference>
<keyword evidence="4" id="KW-1185">Reference proteome</keyword>
<evidence type="ECO:0000313" key="3">
    <source>
        <dbReference type="EMBL" id="ABK43140.1"/>
    </source>
</evidence>
<evidence type="ECO:0000259" key="2">
    <source>
        <dbReference type="Pfam" id="PF00497"/>
    </source>
</evidence>
<name>A0L597_MAGMM</name>
<feature type="domain" description="Solute-binding protein family 3/N-terminal" evidence="2">
    <location>
        <begin position="30"/>
        <end position="247"/>
    </location>
</feature>
<reference evidence="4" key="1">
    <citation type="journal article" date="2009" name="Appl. Environ. Microbiol.">
        <title>Complete genome sequence of the chemolithoautotrophic marine magnetotactic coccus strain MC-1.</title>
        <authorList>
            <person name="Schubbe S."/>
            <person name="Williams T.J."/>
            <person name="Xie G."/>
            <person name="Kiss H.E."/>
            <person name="Brettin T.S."/>
            <person name="Martinez D."/>
            <person name="Ross C.A."/>
            <person name="Schuler D."/>
            <person name="Cox B.L."/>
            <person name="Nealson K.H."/>
            <person name="Bazylinski D.A."/>
        </authorList>
    </citation>
    <scope>NUCLEOTIDE SEQUENCE [LARGE SCALE GENOMIC DNA]</scope>
    <source>
        <strain evidence="4">ATCC BAA-1437 / JCM 17883 / MC-1</strain>
    </source>
</reference>
<dbReference type="HOGENOM" id="CLU_064076_1_2_5"/>
<keyword evidence="1" id="KW-0732">Signal</keyword>
<dbReference type="RefSeq" id="WP_011712307.1">
    <property type="nucleotide sequence ID" value="NC_008576.1"/>
</dbReference>
<dbReference type="EMBL" id="CP000471">
    <property type="protein sequence ID" value="ABK43140.1"/>
    <property type="molecule type" value="Genomic_DNA"/>
</dbReference>
<dbReference type="PANTHER" id="PTHR38834">
    <property type="entry name" value="PERIPLASMIC SUBSTRATE BINDING PROTEIN FAMILY 3"/>
    <property type="match status" value="1"/>
</dbReference>
<dbReference type="Gene3D" id="3.40.190.10">
    <property type="entry name" value="Periplasmic binding protein-like II"/>
    <property type="match status" value="2"/>
</dbReference>
<feature type="signal peptide" evidence="1">
    <location>
        <begin position="1"/>
        <end position="22"/>
    </location>
</feature>
<dbReference type="Proteomes" id="UP000002586">
    <property type="component" value="Chromosome"/>
</dbReference>
<dbReference type="InterPro" id="IPR001638">
    <property type="entry name" value="Solute-binding_3/MltF_N"/>
</dbReference>
<dbReference type="OrthoDB" id="6192933at2"/>
<gene>
    <name evidence="3" type="ordered locus">Mmc1_0619</name>
</gene>
<evidence type="ECO:0000313" key="4">
    <source>
        <dbReference type="Proteomes" id="UP000002586"/>
    </source>
</evidence>
<organism evidence="3 4">
    <name type="scientific">Magnetococcus marinus (strain ATCC BAA-1437 / JCM 17883 / MC-1)</name>
    <dbReference type="NCBI Taxonomy" id="156889"/>
    <lineage>
        <taxon>Bacteria</taxon>
        <taxon>Pseudomonadati</taxon>
        <taxon>Pseudomonadota</taxon>
        <taxon>Magnetococcia</taxon>
        <taxon>Magnetococcales</taxon>
        <taxon>Magnetococcaceae</taxon>
        <taxon>Magnetococcus</taxon>
    </lineage>
</organism>
<dbReference type="Pfam" id="PF00497">
    <property type="entry name" value="SBP_bac_3"/>
    <property type="match status" value="1"/>
</dbReference>
<protein>
    <submittedName>
        <fullName evidence="3">Amino acid ABC transporter substrate-binding protein, PAAT family</fullName>
    </submittedName>
</protein>
<dbReference type="STRING" id="156889.Mmc1_0619"/>
<dbReference type="PANTHER" id="PTHR38834:SF3">
    <property type="entry name" value="SOLUTE-BINDING PROTEIN FAMILY 3_N-TERMINAL DOMAIN-CONTAINING PROTEIN"/>
    <property type="match status" value="1"/>
</dbReference>
<dbReference type="KEGG" id="mgm:Mmc1_0619"/>
<feature type="chain" id="PRO_5002625916" evidence="1">
    <location>
        <begin position="23"/>
        <end position="248"/>
    </location>
</feature>
<dbReference type="eggNOG" id="COG0834">
    <property type="taxonomic scope" value="Bacteria"/>
</dbReference>
<accession>A0L597</accession>
<sequence precursor="true">MQYSRYLLALWLCFAWLPFAKAQAPLQLMTESYPPFNMAKSGRTTETYAPMIQGIATDMVKELFKRAEIPYTLRMILWRHAYALAQNEPGYGLFSTTRTPNREKLFQWVGPLVENNWVFMAKKSRHITLNSLDDARSYKVGSYTGDAVANFLQGEEFIVELASLDSSNPKRLEQEKIDLWATGHLLGPYLAKQMGVADLEAVYTFKTTQMYLALNHSVPQETIERLNAILVEMRKDGTVQALHDRYIQ</sequence>
<dbReference type="AlphaFoldDB" id="A0L597"/>